<evidence type="ECO:0000313" key="2">
    <source>
        <dbReference type="EMBL" id="EKD00867.1"/>
    </source>
</evidence>
<feature type="region of interest" description="Disordered" evidence="1">
    <location>
        <begin position="190"/>
        <end position="275"/>
    </location>
</feature>
<evidence type="ECO:0000313" key="3">
    <source>
        <dbReference type="Proteomes" id="UP000006757"/>
    </source>
</evidence>
<keyword evidence="3" id="KW-1185">Reference proteome</keyword>
<dbReference type="HOGENOM" id="CLU_070150_0_0_1"/>
<feature type="compositionally biased region" description="Gly residues" evidence="1">
    <location>
        <begin position="227"/>
        <end position="243"/>
    </location>
</feature>
<feature type="compositionally biased region" description="Polar residues" evidence="1">
    <location>
        <begin position="109"/>
        <end position="119"/>
    </location>
</feature>
<feature type="compositionally biased region" description="Gly residues" evidence="1">
    <location>
        <begin position="39"/>
        <end position="52"/>
    </location>
</feature>
<feature type="compositionally biased region" description="Basic and acidic residues" evidence="1">
    <location>
        <begin position="304"/>
        <end position="314"/>
    </location>
</feature>
<feature type="compositionally biased region" description="Polar residues" evidence="1">
    <location>
        <begin position="292"/>
        <end position="302"/>
    </location>
</feature>
<gene>
    <name evidence="2" type="ORF">A1Q2_04835</name>
</gene>
<evidence type="ECO:0000256" key="1">
    <source>
        <dbReference type="SAM" id="MobiDB-lite"/>
    </source>
</evidence>
<organism evidence="2 3">
    <name type="scientific">Trichosporon asahii var. asahii (strain CBS 8904)</name>
    <name type="common">Yeast</name>
    <dbReference type="NCBI Taxonomy" id="1220162"/>
    <lineage>
        <taxon>Eukaryota</taxon>
        <taxon>Fungi</taxon>
        <taxon>Dikarya</taxon>
        <taxon>Basidiomycota</taxon>
        <taxon>Agaricomycotina</taxon>
        <taxon>Tremellomycetes</taxon>
        <taxon>Trichosporonales</taxon>
        <taxon>Trichosporonaceae</taxon>
        <taxon>Trichosporon</taxon>
    </lineage>
</organism>
<reference evidence="2 3" key="1">
    <citation type="journal article" date="2012" name="Eukaryot. Cell">
        <title>Genome sequence of the Trichosporon asahii environmental strain CBS 8904.</title>
        <authorList>
            <person name="Yang R.Y."/>
            <person name="Li H.T."/>
            <person name="Zhu H."/>
            <person name="Zhou G.P."/>
            <person name="Wang M."/>
            <person name="Wang L."/>
        </authorList>
    </citation>
    <scope>NUCLEOTIDE SEQUENCE [LARGE SCALE GENOMIC DNA]</scope>
    <source>
        <strain evidence="2 3">CBS 8904</strain>
    </source>
</reference>
<proteinExistence type="predicted"/>
<feature type="compositionally biased region" description="Polar residues" evidence="1">
    <location>
        <begin position="211"/>
        <end position="221"/>
    </location>
</feature>
<dbReference type="EMBL" id="AMBO01000332">
    <property type="protein sequence ID" value="EKD00867.1"/>
    <property type="molecule type" value="Genomic_DNA"/>
</dbReference>
<feature type="region of interest" description="Disordered" evidence="1">
    <location>
        <begin position="1"/>
        <end position="161"/>
    </location>
</feature>
<dbReference type="AlphaFoldDB" id="K1VN49"/>
<feature type="compositionally biased region" description="Gly residues" evidence="1">
    <location>
        <begin position="125"/>
        <end position="141"/>
    </location>
</feature>
<dbReference type="InParanoid" id="K1VN49"/>
<name>K1VN49_TRIAC</name>
<sequence length="341" mass="37338">MTNIPLVQPLDLTRFTHYQLPESNDRSYRSTPQRSSGSGASGGSGSGSGSGGSATPEGTPQTAHTTQTFGFSPSDSPLSPAPPHSAPHSAPPTTEHHQQHQQHQAQHQLLSGQNIQVHSHLTAPGPGGQAGPGGPGGGPGGHQQLIKMNSPREPNTYWDSSMRPPPAIFAFQPQQPYPMYREYYDNYSPYSQTAAPEHHQQHQQHQAQHQLLSGQNIQVHSHLTAPGPGGQAGPGGPGGGPGGHQQLIKMNSPREPNTYWDSSMRPPPRDLAFQPQQPYPMYREYYDNYSPYSQYPMAQQNDQAEERRRRELQKARRHVCLNTHMSVHTGAKRELTQPPPS</sequence>
<dbReference type="Proteomes" id="UP000006757">
    <property type="component" value="Unassembled WGS sequence"/>
</dbReference>
<feature type="compositionally biased region" description="Polar residues" evidence="1">
    <location>
        <begin position="56"/>
        <end position="71"/>
    </location>
</feature>
<protein>
    <submittedName>
        <fullName evidence="2">Uncharacterized protein</fullName>
    </submittedName>
</protein>
<comment type="caution">
    <text evidence="2">The sequence shown here is derived from an EMBL/GenBank/DDBJ whole genome shotgun (WGS) entry which is preliminary data.</text>
</comment>
<feature type="region of interest" description="Disordered" evidence="1">
    <location>
        <begin position="292"/>
        <end position="341"/>
    </location>
</feature>
<accession>K1VN49</accession>